<dbReference type="Pfam" id="PF02870">
    <property type="entry name" value="Methyltransf_1N"/>
    <property type="match status" value="1"/>
</dbReference>
<dbReference type="HAMAP" id="MF_00772">
    <property type="entry name" value="OGT"/>
    <property type="match status" value="1"/>
</dbReference>
<dbReference type="EC" id="2.1.1.63" evidence="8"/>
<dbReference type="InterPro" id="IPR014048">
    <property type="entry name" value="MethylDNA_cys_MeTrfase_DNA-bd"/>
</dbReference>
<dbReference type="PANTHER" id="PTHR10815">
    <property type="entry name" value="METHYLATED-DNA--PROTEIN-CYSTEINE METHYLTRANSFERASE"/>
    <property type="match status" value="1"/>
</dbReference>
<keyword evidence="12" id="KW-1185">Reference proteome</keyword>
<evidence type="ECO:0000256" key="3">
    <source>
        <dbReference type="ARBA" id="ARBA00022603"/>
    </source>
</evidence>
<comment type="catalytic activity">
    <reaction evidence="1 8">
        <text>a 4-O-methyl-thymidine in DNA + L-cysteinyl-[protein] = a thymidine in DNA + S-methyl-L-cysteinyl-[protein]</text>
        <dbReference type="Rhea" id="RHEA:53428"/>
        <dbReference type="Rhea" id="RHEA-COMP:10131"/>
        <dbReference type="Rhea" id="RHEA-COMP:10132"/>
        <dbReference type="Rhea" id="RHEA-COMP:13555"/>
        <dbReference type="Rhea" id="RHEA-COMP:13556"/>
        <dbReference type="ChEBI" id="CHEBI:29950"/>
        <dbReference type="ChEBI" id="CHEBI:82612"/>
        <dbReference type="ChEBI" id="CHEBI:137386"/>
        <dbReference type="ChEBI" id="CHEBI:137387"/>
        <dbReference type="EC" id="2.1.1.63"/>
    </reaction>
</comment>
<dbReference type="EMBL" id="JBEZFP010000157">
    <property type="protein sequence ID" value="MEU8139145.1"/>
    <property type="molecule type" value="Genomic_DNA"/>
</dbReference>
<keyword evidence="5 8" id="KW-0227">DNA damage</keyword>
<evidence type="ECO:0000256" key="1">
    <source>
        <dbReference type="ARBA" id="ARBA00001286"/>
    </source>
</evidence>
<dbReference type="InterPro" id="IPR036631">
    <property type="entry name" value="MGMT_N_sf"/>
</dbReference>
<comment type="miscellaneous">
    <text evidence="8">This enzyme catalyzes only one turnover and therefore is not strictly catalytic. According to one definition, an enzyme is a biocatalyst that acts repeatedly and over many reaction cycles.</text>
</comment>
<evidence type="ECO:0000256" key="7">
    <source>
        <dbReference type="ARBA" id="ARBA00049348"/>
    </source>
</evidence>
<evidence type="ECO:0000259" key="9">
    <source>
        <dbReference type="Pfam" id="PF01035"/>
    </source>
</evidence>
<dbReference type="Gene3D" id="1.10.10.10">
    <property type="entry name" value="Winged helix-like DNA-binding domain superfamily/Winged helix DNA-binding domain"/>
    <property type="match status" value="1"/>
</dbReference>
<dbReference type="SUPFAM" id="SSF53155">
    <property type="entry name" value="Methylated DNA-protein cysteine methyltransferase domain"/>
    <property type="match status" value="1"/>
</dbReference>
<protein>
    <recommendedName>
        <fullName evidence="8">Methylated-DNA--protein-cysteine methyltransferase</fullName>
        <ecNumber evidence="8">2.1.1.63</ecNumber>
    </recommendedName>
    <alternativeName>
        <fullName evidence="8">6-O-methylguanine-DNA methyltransferase</fullName>
        <shortName evidence="8">MGMT</shortName>
    </alternativeName>
    <alternativeName>
        <fullName evidence="8">O-6-methylguanine-DNA-alkyltransferase</fullName>
    </alternativeName>
</protein>
<evidence type="ECO:0000256" key="8">
    <source>
        <dbReference type="HAMAP-Rule" id="MF_00772"/>
    </source>
</evidence>
<dbReference type="PANTHER" id="PTHR10815:SF5">
    <property type="entry name" value="METHYLATED-DNA--PROTEIN-CYSTEINE METHYLTRANSFERASE"/>
    <property type="match status" value="1"/>
</dbReference>
<evidence type="ECO:0000259" key="10">
    <source>
        <dbReference type="Pfam" id="PF02870"/>
    </source>
</evidence>
<comment type="function">
    <text evidence="8">Involved in the cellular defense against the biological effects of O6-methylguanine (O6-MeG) and O4-methylthymine (O4-MeT) in DNA. Repairs the methylated nucleobase in DNA by stoichiometrically transferring the methyl group to a cysteine residue in the enzyme. This is a suicide reaction: the enzyme is irreversibly inactivated.</text>
</comment>
<comment type="subcellular location">
    <subcellularLocation>
        <location evidence="8">Cytoplasm</location>
    </subcellularLocation>
</comment>
<organism evidence="11 12">
    <name type="scientific">Streptodolium elevatio</name>
    <dbReference type="NCBI Taxonomy" id="3157996"/>
    <lineage>
        <taxon>Bacteria</taxon>
        <taxon>Bacillati</taxon>
        <taxon>Actinomycetota</taxon>
        <taxon>Actinomycetes</taxon>
        <taxon>Kitasatosporales</taxon>
        <taxon>Streptomycetaceae</taxon>
        <taxon>Streptodolium</taxon>
    </lineage>
</organism>
<dbReference type="InterPro" id="IPR036388">
    <property type="entry name" value="WH-like_DNA-bd_sf"/>
</dbReference>
<accession>A0ABV3DTU5</accession>
<feature type="active site" description="Nucleophile; methyl group acceptor" evidence="8">
    <location>
        <position position="184"/>
    </location>
</feature>
<dbReference type="SUPFAM" id="SSF46767">
    <property type="entry name" value="Methylated DNA-protein cysteine methyltransferase, C-terminal domain"/>
    <property type="match status" value="1"/>
</dbReference>
<reference evidence="11 12" key="1">
    <citation type="submission" date="2024-06" db="EMBL/GenBank/DDBJ databases">
        <title>The Natural Products Discovery Center: Release of the First 8490 Sequenced Strains for Exploring Actinobacteria Biosynthetic Diversity.</title>
        <authorList>
            <person name="Kalkreuter E."/>
            <person name="Kautsar S.A."/>
            <person name="Yang D."/>
            <person name="Bader C.D."/>
            <person name="Teijaro C.N."/>
            <person name="Fluegel L."/>
            <person name="Davis C.M."/>
            <person name="Simpson J.R."/>
            <person name="Lauterbach L."/>
            <person name="Steele A.D."/>
            <person name="Gui C."/>
            <person name="Meng S."/>
            <person name="Li G."/>
            <person name="Viehrig K."/>
            <person name="Ye F."/>
            <person name="Su P."/>
            <person name="Kiefer A.F."/>
            <person name="Nichols A."/>
            <person name="Cepeda A.J."/>
            <person name="Yan W."/>
            <person name="Fan B."/>
            <person name="Jiang Y."/>
            <person name="Adhikari A."/>
            <person name="Zheng C.-J."/>
            <person name="Schuster L."/>
            <person name="Cowan T.M."/>
            <person name="Smanski M.J."/>
            <person name="Chevrette M.G."/>
            <person name="De Carvalho L.P.S."/>
            <person name="Shen B."/>
        </authorList>
    </citation>
    <scope>NUCLEOTIDE SEQUENCE [LARGE SCALE GENOMIC DNA]</scope>
    <source>
        <strain evidence="11 12">NPDC048946</strain>
    </source>
</reference>
<dbReference type="CDD" id="cd06445">
    <property type="entry name" value="ATase"/>
    <property type="match status" value="1"/>
</dbReference>
<evidence type="ECO:0000256" key="5">
    <source>
        <dbReference type="ARBA" id="ARBA00022763"/>
    </source>
</evidence>
<evidence type="ECO:0000313" key="11">
    <source>
        <dbReference type="EMBL" id="MEU8139145.1"/>
    </source>
</evidence>
<dbReference type="InterPro" id="IPR036217">
    <property type="entry name" value="MethylDNA_cys_MeTrfase_DNAb"/>
</dbReference>
<evidence type="ECO:0000256" key="6">
    <source>
        <dbReference type="ARBA" id="ARBA00023204"/>
    </source>
</evidence>
<dbReference type="NCBIfam" id="TIGR00589">
    <property type="entry name" value="ogt"/>
    <property type="match status" value="1"/>
</dbReference>
<keyword evidence="3 8" id="KW-0489">Methyltransferase</keyword>
<keyword evidence="4 8" id="KW-0808">Transferase</keyword>
<dbReference type="Pfam" id="PF01035">
    <property type="entry name" value="DNA_binding_1"/>
    <property type="match status" value="1"/>
</dbReference>
<sequence>MSTATATVTDTVTETATGAVTAGAATALVQDALPMTVDGGGDRAWDPMEFVPPLDGPPRHTVVGSPVGELLLVGDGEALSGLFMLPDAKYVPEIGGDWVRDDAVFDEVTRQLEEYFGGERREFDLRLAPRGTDFQRRVWRELTTIPYGRTTSYGAMADALGSPTASRAVGAANGRNPISIIVPCHRVIASTGALTGYAGGLDKKQQLLALERGSRAA</sequence>
<dbReference type="InterPro" id="IPR023546">
    <property type="entry name" value="MGMT"/>
</dbReference>
<dbReference type="InterPro" id="IPR008332">
    <property type="entry name" value="MethylG_MeTrfase_N"/>
</dbReference>
<proteinExistence type="inferred from homology"/>
<comment type="catalytic activity">
    <reaction evidence="7 8">
        <text>a 6-O-methyl-2'-deoxyguanosine in DNA + L-cysteinyl-[protein] = S-methyl-L-cysteinyl-[protein] + a 2'-deoxyguanosine in DNA</text>
        <dbReference type="Rhea" id="RHEA:24000"/>
        <dbReference type="Rhea" id="RHEA-COMP:10131"/>
        <dbReference type="Rhea" id="RHEA-COMP:10132"/>
        <dbReference type="Rhea" id="RHEA-COMP:11367"/>
        <dbReference type="Rhea" id="RHEA-COMP:11368"/>
        <dbReference type="ChEBI" id="CHEBI:29950"/>
        <dbReference type="ChEBI" id="CHEBI:82612"/>
        <dbReference type="ChEBI" id="CHEBI:85445"/>
        <dbReference type="ChEBI" id="CHEBI:85448"/>
        <dbReference type="EC" id="2.1.1.63"/>
    </reaction>
</comment>
<evidence type="ECO:0000256" key="2">
    <source>
        <dbReference type="ARBA" id="ARBA00022490"/>
    </source>
</evidence>
<dbReference type="RefSeq" id="WP_358363039.1">
    <property type="nucleotide sequence ID" value="NZ_JBEZFP010000157.1"/>
</dbReference>
<gene>
    <name evidence="11" type="ORF">AB0C36_37310</name>
</gene>
<dbReference type="GO" id="GO:0003908">
    <property type="term" value="F:methylated-DNA-[protein]-cysteine S-methyltransferase activity"/>
    <property type="evidence" value="ECO:0007669"/>
    <property type="project" value="UniProtKB-EC"/>
</dbReference>
<name>A0ABV3DTU5_9ACTN</name>
<evidence type="ECO:0000256" key="4">
    <source>
        <dbReference type="ARBA" id="ARBA00022679"/>
    </source>
</evidence>
<feature type="domain" description="Methylated-DNA-[protein]-cysteine S-methyltransferase DNA binding" evidence="9">
    <location>
        <begin position="133"/>
        <end position="212"/>
    </location>
</feature>
<dbReference type="GO" id="GO:0032259">
    <property type="term" value="P:methylation"/>
    <property type="evidence" value="ECO:0007669"/>
    <property type="project" value="UniProtKB-KW"/>
</dbReference>
<feature type="domain" description="Methylguanine DNA methyltransferase ribonuclease-like" evidence="10">
    <location>
        <begin position="60"/>
        <end position="128"/>
    </location>
</feature>
<dbReference type="InterPro" id="IPR001497">
    <property type="entry name" value="MethylDNA_cys_MeTrfase_AS"/>
</dbReference>
<dbReference type="Proteomes" id="UP001551482">
    <property type="component" value="Unassembled WGS sequence"/>
</dbReference>
<dbReference type="Gene3D" id="3.30.160.70">
    <property type="entry name" value="Methylated DNA-protein cysteine methyltransferase domain"/>
    <property type="match status" value="1"/>
</dbReference>
<keyword evidence="2 8" id="KW-0963">Cytoplasm</keyword>
<keyword evidence="6 8" id="KW-0234">DNA repair</keyword>
<dbReference type="PROSITE" id="PS00374">
    <property type="entry name" value="MGMT"/>
    <property type="match status" value="1"/>
</dbReference>
<evidence type="ECO:0000313" key="12">
    <source>
        <dbReference type="Proteomes" id="UP001551482"/>
    </source>
</evidence>
<comment type="caution">
    <text evidence="11">The sequence shown here is derived from an EMBL/GenBank/DDBJ whole genome shotgun (WGS) entry which is preliminary data.</text>
</comment>
<comment type="similarity">
    <text evidence="8">Belongs to the MGMT family.</text>
</comment>